<dbReference type="Pfam" id="PF13403">
    <property type="entry name" value="Hint_2"/>
    <property type="match status" value="1"/>
</dbReference>
<evidence type="ECO:0000313" key="3">
    <source>
        <dbReference type="Proteomes" id="UP000052022"/>
    </source>
</evidence>
<dbReference type="STRING" id="928856.SAMN04488049_11534"/>
<dbReference type="AlphaFoldDB" id="A0A0P1G5W3"/>
<dbReference type="InterPro" id="IPR036844">
    <property type="entry name" value="Hint_dom_sf"/>
</dbReference>
<accession>A0A0P1G5W3</accession>
<dbReference type="RefSeq" id="WP_058289350.1">
    <property type="nucleotide sequence ID" value="NZ_CYSD01000018.1"/>
</dbReference>
<sequence>MTLEQTAAGGATARQVMHLIAWAQTEVDGLVAAPREALSIGASWCWWGEVLTLEAPMPLPGEAAQSHRQRCAQEAYRMVSAALQDTLSQPRAEDRLRQPMHQFRVCNGAQSHDITLIELGQGQFPLLLICGARPDPNCDLWIEALSAGAADPRQTDGTLPGTVEALPGLTSLPPGSMVDTPRGPLPVESLRAGDLISTRNGPVPVQWSGRSRLSGARLFAMPDLRPVRLGSDVLAGQPATEVTLPMDHLILISGTRAEALFGLPEVLLEAGDVAEVLYDAPQEVPSAGRELHYVHLLLAQPQVFRVNGLDSATQPADSDALALLDPTGREALFAAFPQVAAATARPALPRGTRRLSARDVRGLRGQVA</sequence>
<dbReference type="SUPFAM" id="SSF51294">
    <property type="entry name" value="Hedgehog/intein (Hint) domain"/>
    <property type="match status" value="1"/>
</dbReference>
<evidence type="ECO:0000313" key="2">
    <source>
        <dbReference type="EMBL" id="CUH77166.1"/>
    </source>
</evidence>
<dbReference type="Proteomes" id="UP000052022">
    <property type="component" value="Unassembled WGS sequence"/>
</dbReference>
<dbReference type="OrthoDB" id="6305173at2"/>
<reference evidence="2 3" key="1">
    <citation type="submission" date="2015-09" db="EMBL/GenBank/DDBJ databases">
        <authorList>
            <consortium name="Swine Surveillance"/>
        </authorList>
    </citation>
    <scope>NUCLEOTIDE SEQUENCE [LARGE SCALE GENOMIC DNA]</scope>
    <source>
        <strain evidence="2 3">CECT 7557</strain>
    </source>
</reference>
<proteinExistence type="predicted"/>
<dbReference type="InterPro" id="IPR028992">
    <property type="entry name" value="Hedgehog/Intein_dom"/>
</dbReference>
<name>A0A0P1G5W3_9RHOB</name>
<gene>
    <name evidence="2" type="ORF">TRM7557_01240</name>
</gene>
<protein>
    <recommendedName>
        <fullName evidence="1">Hedgehog/Intein (Hint) domain-containing protein</fullName>
    </recommendedName>
</protein>
<feature type="domain" description="Hedgehog/Intein (Hint)" evidence="1">
    <location>
        <begin position="173"/>
        <end position="311"/>
    </location>
</feature>
<keyword evidence="3" id="KW-1185">Reference proteome</keyword>
<organism evidence="2 3">
    <name type="scientific">Tritonibacter multivorans</name>
    <dbReference type="NCBI Taxonomy" id="928856"/>
    <lineage>
        <taxon>Bacteria</taxon>
        <taxon>Pseudomonadati</taxon>
        <taxon>Pseudomonadota</taxon>
        <taxon>Alphaproteobacteria</taxon>
        <taxon>Rhodobacterales</taxon>
        <taxon>Paracoccaceae</taxon>
        <taxon>Tritonibacter</taxon>
    </lineage>
</organism>
<evidence type="ECO:0000259" key="1">
    <source>
        <dbReference type="Pfam" id="PF13403"/>
    </source>
</evidence>
<dbReference type="EMBL" id="CYSD01000018">
    <property type="protein sequence ID" value="CUH77166.1"/>
    <property type="molecule type" value="Genomic_DNA"/>
</dbReference>